<sequence length="1004" mass="113537">MNLQQQVRRKQSRLFTIQARASAKDPISFHYPVGIDVIDGWLLMTNPLSVLPLDKILLDKMEKTGKPIVSVGYQENSITSHGGVIIDNISSAKDAVLHLIEEHGHQRIAFVGSIHEHLDMKDRFQGYLGALSQSNIAYEEALFYRSNDALKQSGYDVAQQIIAKGIDFTAIFAATDLNAMGLIEGLKEAGYRIPEDIAVVGFDDLPSSKKFDPPLSTVKQSFENLAKTSFDVLYRKMNGERISSNQTNIKTDLICRTSCGCATQEQAESKGNGQELLLGKNASLENLIKRYDNFVEKWATSAREEKFQLINMFGEKSKWGCLALWDKNDKERENVVIAQSFSDHDCQAPPIGLRVPVEQFPPIDWLPQMEKDEFVRVQSVRNERGDWGFIAIVSNVDEFVLISSADITQVSFTISASALERDELFEQTQSIAKQLEIVARSTNDGIWDWDTETNRINWNVRSKDIFTTIQHKLPVDAQSFLKLIYSADVTDVQKHIQMLKDENIPLKLEFRLHGKAGEKLWVYVTGGDAIRNDKGKAIRIIGSITNINDKKKAEEKIRHLAFHDSLTGLPNRQMARERWNLYKEEATRHNCKLGILMIDLDRFKVINDTLGHLAGGDQLLQKVAISLTQSVKEAMDTEVDQKQATIARLGGDEFIILLSNISEVEKVRRVAEQIIRNFKQSFLVQNQEVFTSTSIGISIYPDDGSDFDELSRCADMAMYKAKENGKSQMEMYNPDVDSQTTKRFLLENRMQRAIDNQEFILNYQPIVDMKTNKVTGVEALIRWQCSEEGTFTPLEFIPIAEETGLIIPIGKWVLKEACLQNKKWIDKGFKPVPISVNISPRQLEQEDFVQSVIDILEEVNLPPSYLCLEITESMAIKNVRNSINVLRELGESGVQIAIDDFGTGYSSLAMLKHLPITNIKIDKSFVSDMDGDMDNAAIIRAIVSMAKSLELTVTAEGVEEEVQKKILKEEQCTFAQGFYFSRPLVAEQMEEYMVHNSQIRKSPI</sequence>
<dbReference type="InterPro" id="IPR000014">
    <property type="entry name" value="PAS"/>
</dbReference>
<dbReference type="PROSITE" id="PS50887">
    <property type="entry name" value="GGDEF"/>
    <property type="match status" value="1"/>
</dbReference>
<evidence type="ECO:0000256" key="2">
    <source>
        <dbReference type="ARBA" id="ARBA00023125"/>
    </source>
</evidence>
<dbReference type="PROSITE" id="PS50883">
    <property type="entry name" value="EAL"/>
    <property type="match status" value="1"/>
</dbReference>
<proteinExistence type="predicted"/>
<dbReference type="InterPro" id="IPR000160">
    <property type="entry name" value="GGDEF_dom"/>
</dbReference>
<dbReference type="Pfam" id="PF13377">
    <property type="entry name" value="Peripla_BP_3"/>
    <property type="match status" value="1"/>
</dbReference>
<feature type="domain" description="GGDEF" evidence="6">
    <location>
        <begin position="591"/>
        <end position="734"/>
    </location>
</feature>
<keyword evidence="3" id="KW-0804">Transcription</keyword>
<evidence type="ECO:0000256" key="3">
    <source>
        <dbReference type="ARBA" id="ARBA00023163"/>
    </source>
</evidence>
<dbReference type="InterPro" id="IPR035919">
    <property type="entry name" value="EAL_sf"/>
</dbReference>
<protein>
    <submittedName>
        <fullName evidence="7">Diguanylate cyclase/phosphodiesterase</fullName>
    </submittedName>
</protein>
<dbReference type="Gene3D" id="3.40.50.2300">
    <property type="match status" value="2"/>
</dbReference>
<dbReference type="SUPFAM" id="SSF55785">
    <property type="entry name" value="PYP-like sensor domain (PAS domain)"/>
    <property type="match status" value="1"/>
</dbReference>
<dbReference type="FunFam" id="3.20.20.450:FF:000001">
    <property type="entry name" value="Cyclic di-GMP phosphodiesterase yahA"/>
    <property type="match status" value="1"/>
</dbReference>
<dbReference type="SUPFAM" id="SSF53822">
    <property type="entry name" value="Periplasmic binding protein-like I"/>
    <property type="match status" value="1"/>
</dbReference>
<dbReference type="InterPro" id="IPR028082">
    <property type="entry name" value="Peripla_BP_I"/>
</dbReference>
<feature type="domain" description="EAL" evidence="5">
    <location>
        <begin position="743"/>
        <end position="997"/>
    </location>
</feature>
<evidence type="ECO:0000313" key="8">
    <source>
        <dbReference type="Proteomes" id="UP000019102"/>
    </source>
</evidence>
<dbReference type="CDD" id="cd01949">
    <property type="entry name" value="GGDEF"/>
    <property type="match status" value="1"/>
</dbReference>
<feature type="domain" description="PAC" evidence="4">
    <location>
        <begin position="506"/>
        <end position="559"/>
    </location>
</feature>
<dbReference type="PROSITE" id="PS50113">
    <property type="entry name" value="PAC"/>
    <property type="match status" value="1"/>
</dbReference>
<dbReference type="InterPro" id="IPR001633">
    <property type="entry name" value="EAL_dom"/>
</dbReference>
<dbReference type="PANTHER" id="PTHR44757:SF2">
    <property type="entry name" value="BIOFILM ARCHITECTURE MAINTENANCE PROTEIN MBAA"/>
    <property type="match status" value="1"/>
</dbReference>
<dbReference type="eggNOG" id="COG5001">
    <property type="taxonomic scope" value="Bacteria"/>
</dbReference>
<dbReference type="Pfam" id="PF00990">
    <property type="entry name" value="GGDEF"/>
    <property type="match status" value="1"/>
</dbReference>
<accession>W4VM80</accession>
<dbReference type="GO" id="GO:0003677">
    <property type="term" value="F:DNA binding"/>
    <property type="evidence" value="ECO:0007669"/>
    <property type="project" value="UniProtKB-KW"/>
</dbReference>
<evidence type="ECO:0000259" key="6">
    <source>
        <dbReference type="PROSITE" id="PS50887"/>
    </source>
</evidence>
<dbReference type="InterPro" id="IPR043128">
    <property type="entry name" value="Rev_trsase/Diguanyl_cyclase"/>
</dbReference>
<evidence type="ECO:0000259" key="4">
    <source>
        <dbReference type="PROSITE" id="PS50113"/>
    </source>
</evidence>
<dbReference type="AlphaFoldDB" id="W4VM80"/>
<keyword evidence="1" id="KW-0805">Transcription regulation</keyword>
<organism evidence="7 8">
    <name type="scientific">Gracilibacillus boraciitolerans JCM 21714</name>
    <dbReference type="NCBI Taxonomy" id="1298598"/>
    <lineage>
        <taxon>Bacteria</taxon>
        <taxon>Bacillati</taxon>
        <taxon>Bacillota</taxon>
        <taxon>Bacilli</taxon>
        <taxon>Bacillales</taxon>
        <taxon>Bacillaceae</taxon>
        <taxon>Gracilibacillus</taxon>
    </lineage>
</organism>
<name>W4VM80_9BACI</name>
<dbReference type="SUPFAM" id="SSF55073">
    <property type="entry name" value="Nucleotide cyclase"/>
    <property type="match status" value="1"/>
</dbReference>
<evidence type="ECO:0000256" key="1">
    <source>
        <dbReference type="ARBA" id="ARBA00023015"/>
    </source>
</evidence>
<dbReference type="Pfam" id="PF00563">
    <property type="entry name" value="EAL"/>
    <property type="match status" value="1"/>
</dbReference>
<keyword evidence="8" id="KW-1185">Reference proteome</keyword>
<dbReference type="SMART" id="SM00052">
    <property type="entry name" value="EAL"/>
    <property type="match status" value="1"/>
</dbReference>
<dbReference type="InterPro" id="IPR035965">
    <property type="entry name" value="PAS-like_dom_sf"/>
</dbReference>
<dbReference type="InterPro" id="IPR000700">
    <property type="entry name" value="PAS-assoc_C"/>
</dbReference>
<evidence type="ECO:0000313" key="7">
    <source>
        <dbReference type="EMBL" id="GAE94317.1"/>
    </source>
</evidence>
<dbReference type="EMBL" id="BAVS01000022">
    <property type="protein sequence ID" value="GAE94317.1"/>
    <property type="molecule type" value="Genomic_DNA"/>
</dbReference>
<dbReference type="Gene3D" id="3.20.20.450">
    <property type="entry name" value="EAL domain"/>
    <property type="match status" value="1"/>
</dbReference>
<dbReference type="InterPro" id="IPR046335">
    <property type="entry name" value="LacI/GalR-like_sensor"/>
</dbReference>
<reference evidence="7 8" key="1">
    <citation type="journal article" date="2014" name="Genome Announc.">
        <title>Draft Genome Sequence of the Boron-Tolerant and Moderately Halotolerant Bacterium Gracilibacillus boraciitolerans JCM 21714T.</title>
        <authorList>
            <person name="Ahmed I."/>
            <person name="Oshima K."/>
            <person name="Suda W."/>
            <person name="Kitamura K."/>
            <person name="Iida T."/>
            <person name="Ohmori Y."/>
            <person name="Fujiwara T."/>
            <person name="Hattori M."/>
            <person name="Ohkuma M."/>
        </authorList>
    </citation>
    <scope>NUCLEOTIDE SEQUENCE [LARGE SCALE GENOMIC DNA]</scope>
    <source>
        <strain evidence="7 8">JCM 21714</strain>
    </source>
</reference>
<dbReference type="PANTHER" id="PTHR44757">
    <property type="entry name" value="DIGUANYLATE CYCLASE DGCP"/>
    <property type="match status" value="1"/>
</dbReference>
<dbReference type="Gene3D" id="3.30.70.270">
    <property type="match status" value="1"/>
</dbReference>
<dbReference type="InterPro" id="IPR052155">
    <property type="entry name" value="Biofilm_reg_signaling"/>
</dbReference>
<dbReference type="STRING" id="1298598.JCM21714_3464"/>
<comment type="caution">
    <text evidence="7">The sequence shown here is derived from an EMBL/GenBank/DDBJ whole genome shotgun (WGS) entry which is preliminary data.</text>
</comment>
<dbReference type="RefSeq" id="WP_052000608.1">
    <property type="nucleotide sequence ID" value="NZ_BAVS01000022.1"/>
</dbReference>
<dbReference type="NCBIfam" id="TIGR00254">
    <property type="entry name" value="GGDEF"/>
    <property type="match status" value="1"/>
</dbReference>
<dbReference type="Proteomes" id="UP000019102">
    <property type="component" value="Unassembled WGS sequence"/>
</dbReference>
<dbReference type="CDD" id="cd00130">
    <property type="entry name" value="PAS"/>
    <property type="match status" value="1"/>
</dbReference>
<dbReference type="SMART" id="SM00267">
    <property type="entry name" value="GGDEF"/>
    <property type="match status" value="1"/>
</dbReference>
<keyword evidence="2" id="KW-0238">DNA-binding</keyword>
<gene>
    <name evidence="7" type="ORF">JCM21714_3464</name>
</gene>
<dbReference type="InterPro" id="IPR029787">
    <property type="entry name" value="Nucleotide_cyclase"/>
</dbReference>
<dbReference type="CDD" id="cd01948">
    <property type="entry name" value="EAL"/>
    <property type="match status" value="1"/>
</dbReference>
<evidence type="ECO:0000259" key="5">
    <source>
        <dbReference type="PROSITE" id="PS50883"/>
    </source>
</evidence>
<dbReference type="CDD" id="cd06267">
    <property type="entry name" value="PBP1_LacI_sugar_binding-like"/>
    <property type="match status" value="1"/>
</dbReference>
<dbReference type="SUPFAM" id="SSF141868">
    <property type="entry name" value="EAL domain-like"/>
    <property type="match status" value="1"/>
</dbReference>
<dbReference type="Gene3D" id="3.30.450.20">
    <property type="entry name" value="PAS domain"/>
    <property type="match status" value="1"/>
</dbReference>